<protein>
    <recommendedName>
        <fullName evidence="4">Secreted protein</fullName>
    </recommendedName>
</protein>
<evidence type="ECO:0000256" key="1">
    <source>
        <dbReference type="SAM" id="SignalP"/>
    </source>
</evidence>
<proteinExistence type="predicted"/>
<feature type="chain" id="PRO_5045178803" description="Secreted protein" evidence="1">
    <location>
        <begin position="29"/>
        <end position="122"/>
    </location>
</feature>
<evidence type="ECO:0008006" key="4">
    <source>
        <dbReference type="Google" id="ProtNLM"/>
    </source>
</evidence>
<feature type="signal peptide" evidence="1">
    <location>
        <begin position="1"/>
        <end position="28"/>
    </location>
</feature>
<accession>A0ABV3PC37</accession>
<keyword evidence="3" id="KW-1185">Reference proteome</keyword>
<name>A0ABV3PC37_9ACTN</name>
<organism evidence="2 3">
    <name type="scientific">Kineococcus endophyticus</name>
    <dbReference type="NCBI Taxonomy" id="1181883"/>
    <lineage>
        <taxon>Bacteria</taxon>
        <taxon>Bacillati</taxon>
        <taxon>Actinomycetota</taxon>
        <taxon>Actinomycetes</taxon>
        <taxon>Kineosporiales</taxon>
        <taxon>Kineosporiaceae</taxon>
        <taxon>Kineococcus</taxon>
    </lineage>
</organism>
<dbReference type="RefSeq" id="WP_367640083.1">
    <property type="nucleotide sequence ID" value="NZ_JBFNQN010000014.1"/>
</dbReference>
<evidence type="ECO:0000313" key="2">
    <source>
        <dbReference type="EMBL" id="MEW9266948.1"/>
    </source>
</evidence>
<sequence>MNRRTTLTLTALTAPALALVLSASSSSASTTGADTDAAVAQAVTTSPLTAGVPAGSFTVGDVRVAGTWAAADLQPTDPDALDPATAVLRSDGTRWTVVDLGTAGVGCDVVPVTDRAALALSC</sequence>
<dbReference type="Proteomes" id="UP001555826">
    <property type="component" value="Unassembled WGS sequence"/>
</dbReference>
<keyword evidence="1" id="KW-0732">Signal</keyword>
<comment type="caution">
    <text evidence="2">The sequence shown here is derived from an EMBL/GenBank/DDBJ whole genome shotgun (WGS) entry which is preliminary data.</text>
</comment>
<gene>
    <name evidence="2" type="ORF">AB1207_19535</name>
</gene>
<reference evidence="2 3" key="1">
    <citation type="submission" date="2024-07" db="EMBL/GenBank/DDBJ databases">
        <authorList>
            <person name="Thanompreechachai J."/>
            <person name="Duangmal K."/>
        </authorList>
    </citation>
    <scope>NUCLEOTIDE SEQUENCE [LARGE SCALE GENOMIC DNA]</scope>
    <source>
        <strain evidence="2 3">KCTC 19886</strain>
    </source>
</reference>
<evidence type="ECO:0000313" key="3">
    <source>
        <dbReference type="Proteomes" id="UP001555826"/>
    </source>
</evidence>
<dbReference type="EMBL" id="JBFNQN010000014">
    <property type="protein sequence ID" value="MEW9266948.1"/>
    <property type="molecule type" value="Genomic_DNA"/>
</dbReference>